<keyword evidence="1" id="KW-0472">Membrane</keyword>
<dbReference type="KEGG" id="soe:110774963"/>
<protein>
    <submittedName>
        <fullName evidence="3">Uncharacterized protein LOC110774963</fullName>
    </submittedName>
    <submittedName>
        <fullName evidence="4">Uncharacterized protein LOC110782309</fullName>
    </submittedName>
</protein>
<dbReference type="Proteomes" id="UP000813463">
    <property type="component" value="Chromosome 2"/>
</dbReference>
<dbReference type="RefSeq" id="XP_021842122.1">
    <property type="nucleotide sequence ID" value="XM_021986430.1"/>
</dbReference>
<feature type="transmembrane region" description="Helical" evidence="1">
    <location>
        <begin position="84"/>
        <end position="103"/>
    </location>
</feature>
<reference evidence="2" key="1">
    <citation type="journal article" date="2021" name="Nat. Commun.">
        <title>Genomic analyses provide insights into spinach domestication and the genetic basis of agronomic traits.</title>
        <authorList>
            <person name="Cai X."/>
            <person name="Sun X."/>
            <person name="Xu C."/>
            <person name="Sun H."/>
            <person name="Wang X."/>
            <person name="Ge C."/>
            <person name="Zhang Z."/>
            <person name="Wang Q."/>
            <person name="Fei Z."/>
            <person name="Jiao C."/>
            <person name="Wang Q."/>
        </authorList>
    </citation>
    <scope>NUCLEOTIDE SEQUENCE [LARGE SCALE GENOMIC DNA]</scope>
    <source>
        <strain evidence="2">cv. Varoflay</strain>
    </source>
</reference>
<dbReference type="AlphaFoldDB" id="A0A9R0JHC8"/>
<name>A0A9R0JHC8_SPIOL</name>
<feature type="transmembrane region" description="Helical" evidence="1">
    <location>
        <begin position="12"/>
        <end position="30"/>
    </location>
</feature>
<keyword evidence="1" id="KW-0812">Transmembrane</keyword>
<keyword evidence="2" id="KW-1185">Reference proteome</keyword>
<accession>A0A9R0JHC8</accession>
<reference evidence="3 4" key="2">
    <citation type="submission" date="2025-04" db="UniProtKB">
        <authorList>
            <consortium name="RefSeq"/>
        </authorList>
    </citation>
    <scope>IDENTIFICATION</scope>
</reference>
<sequence>MNKMKFASFGQCYLHVQYLLASLMLIYGFTTQFSSNPNTSQVGNVALAVGFLLIMLINLYDLICSIIGFGNQSSKVELLMDLESAIPTIRFVGALLSLGSMITNQGQASMVWFGVVGSFLIFIGGLLNTFRVLKMNQMQRQQ</sequence>
<evidence type="ECO:0000256" key="1">
    <source>
        <dbReference type="SAM" id="Phobius"/>
    </source>
</evidence>
<dbReference type="KEGG" id="soe:110782309"/>
<feature type="transmembrane region" description="Helical" evidence="1">
    <location>
        <begin position="109"/>
        <end position="130"/>
    </location>
</feature>
<gene>
    <name evidence="3" type="primary">LOC110774963</name>
    <name evidence="4" type="synonym">LOC110782309</name>
</gene>
<evidence type="ECO:0000313" key="3">
    <source>
        <dbReference type="RefSeq" id="XP_021835254.1"/>
    </source>
</evidence>
<dbReference type="Proteomes" id="UP000813463">
    <property type="component" value="Chromosome 3"/>
</dbReference>
<dbReference type="PANTHER" id="PTHR34967">
    <property type="entry name" value="OS02G0257200 PROTEIN"/>
    <property type="match status" value="1"/>
</dbReference>
<keyword evidence="1" id="KW-1133">Transmembrane helix</keyword>
<dbReference type="GeneID" id="110774963"/>
<proteinExistence type="predicted"/>
<feature type="transmembrane region" description="Helical" evidence="1">
    <location>
        <begin position="42"/>
        <end position="63"/>
    </location>
</feature>
<evidence type="ECO:0000313" key="4">
    <source>
        <dbReference type="RefSeq" id="XP_021842122.1"/>
    </source>
</evidence>
<dbReference type="OrthoDB" id="1831882at2759"/>
<organism evidence="2 3">
    <name type="scientific">Spinacia oleracea</name>
    <name type="common">Spinach</name>
    <dbReference type="NCBI Taxonomy" id="3562"/>
    <lineage>
        <taxon>Eukaryota</taxon>
        <taxon>Viridiplantae</taxon>
        <taxon>Streptophyta</taxon>
        <taxon>Embryophyta</taxon>
        <taxon>Tracheophyta</taxon>
        <taxon>Spermatophyta</taxon>
        <taxon>Magnoliopsida</taxon>
        <taxon>eudicotyledons</taxon>
        <taxon>Gunneridae</taxon>
        <taxon>Pentapetalae</taxon>
        <taxon>Caryophyllales</taxon>
        <taxon>Chenopodiaceae</taxon>
        <taxon>Chenopodioideae</taxon>
        <taxon>Anserineae</taxon>
        <taxon>Spinacia</taxon>
    </lineage>
</organism>
<dbReference type="PANTHER" id="PTHR34967:SF1">
    <property type="entry name" value="OS02G0257200 PROTEIN"/>
    <property type="match status" value="1"/>
</dbReference>
<evidence type="ECO:0000313" key="2">
    <source>
        <dbReference type="Proteomes" id="UP000813463"/>
    </source>
</evidence>
<dbReference type="RefSeq" id="XP_021835254.1">
    <property type="nucleotide sequence ID" value="XM_021979562.1"/>
</dbReference>